<proteinExistence type="predicted"/>
<evidence type="ECO:0000256" key="2">
    <source>
        <dbReference type="ARBA" id="ARBA00023157"/>
    </source>
</evidence>
<dbReference type="EMBL" id="VCIW01000001">
    <property type="protein sequence ID" value="TLS53880.1"/>
    <property type="molecule type" value="Genomic_DNA"/>
</dbReference>
<dbReference type="SUPFAM" id="SSF49899">
    <property type="entry name" value="Concanavalin A-like lectins/glucanases"/>
    <property type="match status" value="1"/>
</dbReference>
<gene>
    <name evidence="4" type="ORF">FE782_00540</name>
</gene>
<protein>
    <recommendedName>
        <fullName evidence="3">LamG-like jellyroll fold domain-containing protein</fullName>
    </recommendedName>
</protein>
<keyword evidence="1" id="KW-0732">Signal</keyword>
<dbReference type="Gene3D" id="1.20.58.460">
    <property type="entry name" value="Hyaluronidase post-catalytic domain-like"/>
    <property type="match status" value="1"/>
</dbReference>
<reference evidence="4 5" key="1">
    <citation type="submission" date="2019-05" db="EMBL/GenBank/DDBJ databases">
        <authorList>
            <person name="Narsing Rao M.P."/>
            <person name="Li W.J."/>
        </authorList>
    </citation>
    <scope>NUCLEOTIDE SEQUENCE [LARGE SCALE GENOMIC DNA]</scope>
    <source>
        <strain evidence="4 5">SYSU_K30003</strain>
    </source>
</reference>
<organism evidence="4 5">
    <name type="scientific">Paenibacillus antri</name>
    <dbReference type="NCBI Taxonomy" id="2582848"/>
    <lineage>
        <taxon>Bacteria</taxon>
        <taxon>Bacillati</taxon>
        <taxon>Bacillota</taxon>
        <taxon>Bacilli</taxon>
        <taxon>Bacillales</taxon>
        <taxon>Paenibacillaceae</taxon>
        <taxon>Paenibacillus</taxon>
    </lineage>
</organism>
<dbReference type="SUPFAM" id="SSF140657">
    <property type="entry name" value="Hyaluronidase post-catalytic domain-like"/>
    <property type="match status" value="1"/>
</dbReference>
<dbReference type="Pfam" id="PF07555">
    <property type="entry name" value="NAGidase"/>
    <property type="match status" value="1"/>
</dbReference>
<dbReference type="Gene3D" id="3.20.20.80">
    <property type="entry name" value="Glycosidases"/>
    <property type="match status" value="1"/>
</dbReference>
<dbReference type="Pfam" id="PF13385">
    <property type="entry name" value="Laminin_G_3"/>
    <property type="match status" value="1"/>
</dbReference>
<evidence type="ECO:0000259" key="3">
    <source>
        <dbReference type="SMART" id="SM00560"/>
    </source>
</evidence>
<evidence type="ECO:0000313" key="4">
    <source>
        <dbReference type="EMBL" id="TLS53880.1"/>
    </source>
</evidence>
<name>A0A5R9GHZ8_9BACL</name>
<dbReference type="InterPro" id="IPR013320">
    <property type="entry name" value="ConA-like_dom_sf"/>
</dbReference>
<keyword evidence="5" id="KW-1185">Reference proteome</keyword>
<evidence type="ECO:0000256" key="1">
    <source>
        <dbReference type="ARBA" id="ARBA00022729"/>
    </source>
</evidence>
<accession>A0A5R9GHZ8</accession>
<keyword evidence="2" id="KW-1015">Disulfide bond</keyword>
<dbReference type="AlphaFoldDB" id="A0A5R9GHZ8"/>
<comment type="caution">
    <text evidence="4">The sequence shown here is derived from an EMBL/GenBank/DDBJ whole genome shotgun (WGS) entry which is preliminary data.</text>
</comment>
<feature type="domain" description="LamG-like jellyroll fold" evidence="3">
    <location>
        <begin position="372"/>
        <end position="506"/>
    </location>
</feature>
<dbReference type="InterPro" id="IPR011496">
    <property type="entry name" value="O-GlcNAcase_cat"/>
</dbReference>
<dbReference type="Pfam" id="PF21774">
    <property type="entry name" value="NagJ_C"/>
    <property type="match status" value="1"/>
</dbReference>
<sequence length="517" mass="55563">MNEQKASQIALFTEAEYAWNPAVYSPDLAWEAALQEIGGEAYEALKVFADANRSGRFLGNLQAPTLASLTQAVREAYEAGADLSVPAGALKEYVQKMSNAPDELRRKLPGLADETAPWLDKLERSAVAVNDALDLLQAMADRDDPSADAALKRLEQSLEALRANPKETATGVVDPFVAFASEEYHKLKQRYLALALPYGMRAFPVGVATEAEVILYASSPDEVRGTLKVEFPEGWIVKDAVQQIALPGNGRTSAYAYGADVTVPAGALPGYIHFRFEEDEGRVVTASMYVQPANMTNEGYRELVLADAPNAFWRLDDLSNTLVDISGNDLHGIYRSEVERGVPGATNDGNAAVRFAGGYAEVPSTSEVSPVGPFTIEAWIRPEVVAGGDGQGIVEKYSAPARNGYLIRLDGGNRLMAFTMSSTDASYVVGGPSIGLGEWHHVAAVFDGVSLVIYLDGIEVGRNEKAIIPEAGPISLKIGARGDDRVRRFTGGIDDVAFYSKALSAAEIAEHFLVGVR</sequence>
<evidence type="ECO:0000313" key="5">
    <source>
        <dbReference type="Proteomes" id="UP000309676"/>
    </source>
</evidence>
<dbReference type="InterPro" id="IPR006558">
    <property type="entry name" value="LamG-like"/>
</dbReference>
<dbReference type="Gene3D" id="2.60.120.200">
    <property type="match status" value="1"/>
</dbReference>
<dbReference type="InterPro" id="IPR049019">
    <property type="entry name" value="NagJ-like_helical"/>
</dbReference>
<dbReference type="SMART" id="SM00560">
    <property type="entry name" value="LamGL"/>
    <property type="match status" value="1"/>
</dbReference>
<dbReference type="Proteomes" id="UP000309676">
    <property type="component" value="Unassembled WGS sequence"/>
</dbReference>